<dbReference type="RefSeq" id="WP_111929175.1">
    <property type="nucleotide sequence ID" value="NZ_CADFFP010000003.1"/>
</dbReference>
<name>A0A329CWK3_9BURK</name>
<protein>
    <submittedName>
        <fullName evidence="2">Uncharacterized protein</fullName>
    </submittedName>
</protein>
<evidence type="ECO:0000313" key="3">
    <source>
        <dbReference type="Proteomes" id="UP000248918"/>
    </source>
</evidence>
<reference evidence="2 3" key="1">
    <citation type="submission" date="2018-06" db="EMBL/GenBank/DDBJ databases">
        <title>Genomic Encyclopedia of Type Strains, Phase III (KMG-III): the genomes of soil and plant-associated and newly described type strains.</title>
        <authorList>
            <person name="Whitman W."/>
        </authorList>
    </citation>
    <scope>NUCLEOTIDE SEQUENCE [LARGE SCALE GENOMIC DNA]</scope>
    <source>
        <strain evidence="2 3">LMG 23644</strain>
    </source>
</reference>
<dbReference type="OrthoDB" id="9108452at2"/>
<feature type="chain" id="PRO_5016413374" evidence="1">
    <location>
        <begin position="44"/>
        <end position="144"/>
    </location>
</feature>
<evidence type="ECO:0000313" key="2">
    <source>
        <dbReference type="EMBL" id="RAS39213.1"/>
    </source>
</evidence>
<gene>
    <name evidence="2" type="ORF">BX591_101550</name>
</gene>
<keyword evidence="1" id="KW-0732">Signal</keyword>
<dbReference type="Proteomes" id="UP000248918">
    <property type="component" value="Unassembled WGS sequence"/>
</dbReference>
<feature type="signal peptide" evidence="1">
    <location>
        <begin position="1"/>
        <end position="43"/>
    </location>
</feature>
<sequence length="144" mass="15476">MNDATRSDSRRPRFPMSTGRSCAAALLASAVSAASLNPLAVHAQMPAQAQAPAAMTQVCAMQANNAKLIAQDRDAGVSKQDELRKTQAVAAAMPIERQVYAEAELATFVERLYGRYAKTPPQQAYDRYLAYCEGQAARGAAQVR</sequence>
<dbReference type="AlphaFoldDB" id="A0A329CWK3"/>
<accession>A0A329CWK3</accession>
<proteinExistence type="predicted"/>
<organism evidence="2 3">
    <name type="scientific">Paraburkholderia bryophila</name>
    <dbReference type="NCBI Taxonomy" id="420952"/>
    <lineage>
        <taxon>Bacteria</taxon>
        <taxon>Pseudomonadati</taxon>
        <taxon>Pseudomonadota</taxon>
        <taxon>Betaproteobacteria</taxon>
        <taxon>Burkholderiales</taxon>
        <taxon>Burkholderiaceae</taxon>
        <taxon>Paraburkholderia</taxon>
    </lineage>
</organism>
<dbReference type="EMBL" id="QLTK01000001">
    <property type="protein sequence ID" value="RAS39213.1"/>
    <property type="molecule type" value="Genomic_DNA"/>
</dbReference>
<evidence type="ECO:0000256" key="1">
    <source>
        <dbReference type="SAM" id="SignalP"/>
    </source>
</evidence>
<comment type="caution">
    <text evidence="2">The sequence shown here is derived from an EMBL/GenBank/DDBJ whole genome shotgun (WGS) entry which is preliminary data.</text>
</comment>